<dbReference type="STRING" id="451379.A0A0N5AZM4"/>
<dbReference type="GO" id="GO:0012505">
    <property type="term" value="C:endomembrane system"/>
    <property type="evidence" value="ECO:0007669"/>
    <property type="project" value="TreeGrafter"/>
</dbReference>
<dbReference type="SUPFAM" id="SSF48452">
    <property type="entry name" value="TPR-like"/>
    <property type="match status" value="1"/>
</dbReference>
<organism evidence="2 3">
    <name type="scientific">Syphacia muris</name>
    <dbReference type="NCBI Taxonomy" id="451379"/>
    <lineage>
        <taxon>Eukaryota</taxon>
        <taxon>Metazoa</taxon>
        <taxon>Ecdysozoa</taxon>
        <taxon>Nematoda</taxon>
        <taxon>Chromadorea</taxon>
        <taxon>Rhabditida</taxon>
        <taxon>Spirurina</taxon>
        <taxon>Oxyuridomorpha</taxon>
        <taxon>Oxyuroidea</taxon>
        <taxon>Oxyuridae</taxon>
        <taxon>Syphacia</taxon>
    </lineage>
</organism>
<dbReference type="GO" id="GO:0044183">
    <property type="term" value="F:protein folding chaperone"/>
    <property type="evidence" value="ECO:0007669"/>
    <property type="project" value="TreeGrafter"/>
</dbReference>
<evidence type="ECO:0000313" key="3">
    <source>
        <dbReference type="WBParaSite" id="SMUV_0001045001-mRNA-1"/>
    </source>
</evidence>
<feature type="region of interest" description="Disordered" evidence="1">
    <location>
        <begin position="1"/>
        <end position="25"/>
    </location>
</feature>
<sequence length="244" mass="28060">MDEKVGHTVMDQSGDKTACDSSVKGEESKLQQAYQLKEEANLKYKEKDYAGAIYLYHRCLLFARSVHQLSQWNAEDTPGEDLKEALKDESEKDADSEKKEHRNENGCQQRVADSTSRGKFIKAEAADLMIKCYNNLAACIIYGPNRKEEDYLRAVLMQDKNNKKALFRKGSALAKANRYEQAINVLKKCGGQEARVLMQKCENTVEEERRRRDDEIRRNFARHRENDRNHDTGENSTMNGTIRS</sequence>
<evidence type="ECO:0000256" key="1">
    <source>
        <dbReference type="SAM" id="MobiDB-lite"/>
    </source>
</evidence>
<dbReference type="AlphaFoldDB" id="A0A0N5AZM4"/>
<dbReference type="PANTHER" id="PTHR46512:SF1">
    <property type="entry name" value="PEPTIDYLPROLYL ISOMERASE"/>
    <property type="match status" value="1"/>
</dbReference>
<evidence type="ECO:0000313" key="2">
    <source>
        <dbReference type="Proteomes" id="UP000046393"/>
    </source>
</evidence>
<dbReference type="Gene3D" id="1.25.40.10">
    <property type="entry name" value="Tetratricopeptide repeat domain"/>
    <property type="match status" value="1"/>
</dbReference>
<dbReference type="WBParaSite" id="SMUV_0001045001-mRNA-1">
    <property type="protein sequence ID" value="SMUV_0001045001-mRNA-1"/>
    <property type="gene ID" value="SMUV_0001045001"/>
</dbReference>
<feature type="region of interest" description="Disordered" evidence="1">
    <location>
        <begin position="80"/>
        <end position="111"/>
    </location>
</feature>
<feature type="compositionally biased region" description="Basic and acidic residues" evidence="1">
    <location>
        <begin position="13"/>
        <end position="25"/>
    </location>
</feature>
<accession>A0A0N5AZM4</accession>
<feature type="compositionally biased region" description="Basic and acidic residues" evidence="1">
    <location>
        <begin position="218"/>
        <end position="233"/>
    </location>
</feature>
<dbReference type="InterPro" id="IPR050754">
    <property type="entry name" value="FKBP4/5/8-like"/>
</dbReference>
<dbReference type="GO" id="GO:0005829">
    <property type="term" value="C:cytosol"/>
    <property type="evidence" value="ECO:0007669"/>
    <property type="project" value="TreeGrafter"/>
</dbReference>
<feature type="compositionally biased region" description="Basic and acidic residues" evidence="1">
    <location>
        <begin position="80"/>
        <end position="104"/>
    </location>
</feature>
<dbReference type="Proteomes" id="UP000046393">
    <property type="component" value="Unplaced"/>
</dbReference>
<feature type="compositionally biased region" description="Polar residues" evidence="1">
    <location>
        <begin position="234"/>
        <end position="244"/>
    </location>
</feature>
<dbReference type="GO" id="GO:0005740">
    <property type="term" value="C:mitochondrial envelope"/>
    <property type="evidence" value="ECO:0007669"/>
    <property type="project" value="TreeGrafter"/>
</dbReference>
<reference evidence="3" key="1">
    <citation type="submission" date="2017-02" db="UniProtKB">
        <authorList>
            <consortium name="WormBaseParasite"/>
        </authorList>
    </citation>
    <scope>IDENTIFICATION</scope>
</reference>
<dbReference type="GO" id="GO:0016020">
    <property type="term" value="C:membrane"/>
    <property type="evidence" value="ECO:0007669"/>
    <property type="project" value="TreeGrafter"/>
</dbReference>
<name>A0A0N5AZM4_9BILA</name>
<dbReference type="GO" id="GO:0043066">
    <property type="term" value="P:negative regulation of apoptotic process"/>
    <property type="evidence" value="ECO:0007669"/>
    <property type="project" value="TreeGrafter"/>
</dbReference>
<keyword evidence="2" id="KW-1185">Reference proteome</keyword>
<protein>
    <submittedName>
        <fullName evidence="3">TPR_REGION domain-containing protein</fullName>
    </submittedName>
</protein>
<feature type="region of interest" description="Disordered" evidence="1">
    <location>
        <begin position="218"/>
        <end position="244"/>
    </location>
</feature>
<proteinExistence type="predicted"/>
<dbReference type="PANTHER" id="PTHR46512">
    <property type="entry name" value="PEPTIDYLPROLYL ISOMERASE"/>
    <property type="match status" value="1"/>
</dbReference>
<dbReference type="InterPro" id="IPR011990">
    <property type="entry name" value="TPR-like_helical_dom_sf"/>
</dbReference>